<proteinExistence type="predicted"/>
<comment type="caution">
    <text evidence="1">The sequence shown here is derived from an EMBL/GenBank/DDBJ whole genome shotgun (WGS) entry which is preliminary data.</text>
</comment>
<dbReference type="EMBL" id="JAGSYN010000160">
    <property type="protein sequence ID" value="KAG7662851.1"/>
    <property type="molecule type" value="Genomic_DNA"/>
</dbReference>
<name>A0A8J5ULJ5_9ASCO</name>
<evidence type="ECO:0000313" key="1">
    <source>
        <dbReference type="EMBL" id="KAG7662851.1"/>
    </source>
</evidence>
<protein>
    <submittedName>
        <fullName evidence="1">Uncharacterized protein</fullName>
    </submittedName>
</protein>
<dbReference type="GeneID" id="73470421"/>
<evidence type="ECO:0000313" key="2">
    <source>
        <dbReference type="Proteomes" id="UP000694255"/>
    </source>
</evidence>
<dbReference type="Proteomes" id="UP000694255">
    <property type="component" value="Unassembled WGS sequence"/>
</dbReference>
<accession>A0A8J5ULJ5</accession>
<sequence length="228" mass="26412">MSLRFLDICFDDTKTWLLKHQQVSASEYHLFGHSEEECYSTERRDNVRRLLLKNPAQFWIEQELAKFKNLKSIKIVDPPIFSLPNKIVVEELLLRLNVETSLNEVLSGFDIRKIKKMSIIGCTNLMLERMLPMAAKLDSLHLLEIGFSGKYCLRSNAIESWYSFIRSLKRNTLKGIYFGYLGDVKTSIFHENISHHVQSLKILSFSSMEQLGFPSGIPKRTECYSSPL</sequence>
<gene>
    <name evidence="1" type="ORF">J8A68_003621</name>
</gene>
<organism evidence="1 2">
    <name type="scientific">[Candida] subhashii</name>
    <dbReference type="NCBI Taxonomy" id="561895"/>
    <lineage>
        <taxon>Eukaryota</taxon>
        <taxon>Fungi</taxon>
        <taxon>Dikarya</taxon>
        <taxon>Ascomycota</taxon>
        <taxon>Saccharomycotina</taxon>
        <taxon>Pichiomycetes</taxon>
        <taxon>Debaryomycetaceae</taxon>
        <taxon>Spathaspora</taxon>
    </lineage>
</organism>
<dbReference type="AlphaFoldDB" id="A0A8J5ULJ5"/>
<keyword evidence="2" id="KW-1185">Reference proteome</keyword>
<reference evidence="1 2" key="1">
    <citation type="journal article" date="2021" name="DNA Res.">
        <title>Genome analysis of Candida subhashii reveals its hybrid nature and dual mitochondrial genome conformations.</title>
        <authorList>
            <person name="Mixao V."/>
            <person name="Hegedusova E."/>
            <person name="Saus E."/>
            <person name="Pryszcz L.P."/>
            <person name="Cillingova A."/>
            <person name="Nosek J."/>
            <person name="Gabaldon T."/>
        </authorList>
    </citation>
    <scope>NUCLEOTIDE SEQUENCE [LARGE SCALE GENOMIC DNA]</scope>
    <source>
        <strain evidence="1 2">CBS 10753</strain>
    </source>
</reference>
<dbReference type="RefSeq" id="XP_049263084.1">
    <property type="nucleotide sequence ID" value="XM_049407496.1"/>
</dbReference>